<feature type="region of interest" description="Disordered" evidence="1">
    <location>
        <begin position="656"/>
        <end position="677"/>
    </location>
</feature>
<protein>
    <recommendedName>
        <fullName evidence="4">F-box domain-containing protein</fullName>
    </recommendedName>
</protein>
<evidence type="ECO:0000313" key="3">
    <source>
        <dbReference type="Proteomes" id="UP001447188"/>
    </source>
</evidence>
<accession>A0ABR3G805</accession>
<comment type="caution">
    <text evidence="2">The sequence shown here is derived from an EMBL/GenBank/DDBJ whole genome shotgun (WGS) entry which is preliminary data.</text>
</comment>
<evidence type="ECO:0000256" key="1">
    <source>
        <dbReference type="SAM" id="MobiDB-lite"/>
    </source>
</evidence>
<gene>
    <name evidence="2" type="ORF">Q9L58_009062</name>
</gene>
<organism evidence="2 3">
    <name type="scientific">Discina gigas</name>
    <dbReference type="NCBI Taxonomy" id="1032678"/>
    <lineage>
        <taxon>Eukaryota</taxon>
        <taxon>Fungi</taxon>
        <taxon>Dikarya</taxon>
        <taxon>Ascomycota</taxon>
        <taxon>Pezizomycotina</taxon>
        <taxon>Pezizomycetes</taxon>
        <taxon>Pezizales</taxon>
        <taxon>Discinaceae</taxon>
        <taxon>Discina</taxon>
    </lineage>
</organism>
<sequence>MSDSSSYAGRLGYIPRPKRGPPPAIWNPRPVYFAFPPSTSLLESIFPHNPILSAIIDYLTTPALLSLYCTCHTIRYYLRGQRRYYRNLLLIPDQEAEKWDESPGTKIAVKRSAVADPAMLWTMKLRDLVSKENYWIDPTERVKIIKGYMWELVKGDPVLPLAFKTSKVDWMVWNTMQKERHPKKCFAGLMSRHLYAILTTIPVGCRLTTLVLDGTGVETDYMQNLLPQLEGTLRGLSVKGCPNIECYVWEQWLLEALQEARPVALQWLYIWGSGNTPMTDFDTTVAPLPLEPAEPHPDDPIIDCDDWDPSPSLFAGVLSVDFHLRHTIQLLPAMTLSPIERQAYMNSLRTVISGQHQRYLDTRVRGASTPWVAPPFPLGEPHPIIALMAVAKYLSISLDISFCVSLRNCYSFIHGRPTWENMNVPARPLETDVTVVDEATGVSWPMRMRVPDDDPIPVHTHCIAEIRARREGGGTHCQNCGLWEDEMSPPEFREEGIVKEYAGVTWGTALGIGRPAIGYCCTDCVREMTCYGCNGFYCPACCFVAEPNWAARPNPLAAEPAGTKFLHWTCAMHTHGPYCNTCMEEEERFFVCIDCGSHMCYLCHGLGGTTVSCALYTEDGWDADNENTRFGIVGDIQDWEHGLYYGWGGASTNLSDGDTAGESGDKNLQSDSPHPACGTKLDRSWPQPTLFDFYPHSIEDAAEMDLEHWHQDIPQLASAHAMPAMPTEPEPYTPTDSPASSCSDSSWAARLNRMSETRIWERCARCATGTCAGCLGYEEDVIKPGRKRGRRTDPEYRSCSGGCRRRFCDTCLNTRDGDAVDWVCGGGGDDEAGMYTMMVMTGMTGTGGRGEGAPCGACLCLECQEVSGLIAPSVGVVDRDFEEVEARRKCGERKGVWICPRCELGMPLQ</sequence>
<proteinExistence type="predicted"/>
<dbReference type="EMBL" id="JBBBZM010000189">
    <property type="protein sequence ID" value="KAL0632074.1"/>
    <property type="molecule type" value="Genomic_DNA"/>
</dbReference>
<reference evidence="2 3" key="1">
    <citation type="submission" date="2024-02" db="EMBL/GenBank/DDBJ databases">
        <title>Discinaceae phylogenomics.</title>
        <authorList>
            <person name="Dirks A.C."/>
            <person name="James T.Y."/>
        </authorList>
    </citation>
    <scope>NUCLEOTIDE SEQUENCE [LARGE SCALE GENOMIC DNA]</scope>
    <source>
        <strain evidence="2 3">ACD0624</strain>
    </source>
</reference>
<dbReference type="Proteomes" id="UP001447188">
    <property type="component" value="Unassembled WGS sequence"/>
</dbReference>
<evidence type="ECO:0008006" key="4">
    <source>
        <dbReference type="Google" id="ProtNLM"/>
    </source>
</evidence>
<keyword evidence="3" id="KW-1185">Reference proteome</keyword>
<name>A0ABR3G805_9PEZI</name>
<evidence type="ECO:0000313" key="2">
    <source>
        <dbReference type="EMBL" id="KAL0632074.1"/>
    </source>
</evidence>